<keyword evidence="3" id="KW-1185">Reference proteome</keyword>
<dbReference type="Proteomes" id="UP001279734">
    <property type="component" value="Unassembled WGS sequence"/>
</dbReference>
<evidence type="ECO:0000313" key="2">
    <source>
        <dbReference type="EMBL" id="GMH32126.1"/>
    </source>
</evidence>
<accession>A0AAD3TMR9</accession>
<organism evidence="2 3">
    <name type="scientific">Nepenthes gracilis</name>
    <name type="common">Slender pitcher plant</name>
    <dbReference type="NCBI Taxonomy" id="150966"/>
    <lineage>
        <taxon>Eukaryota</taxon>
        <taxon>Viridiplantae</taxon>
        <taxon>Streptophyta</taxon>
        <taxon>Embryophyta</taxon>
        <taxon>Tracheophyta</taxon>
        <taxon>Spermatophyta</taxon>
        <taxon>Magnoliopsida</taxon>
        <taxon>eudicotyledons</taxon>
        <taxon>Gunneridae</taxon>
        <taxon>Pentapetalae</taxon>
        <taxon>Caryophyllales</taxon>
        <taxon>Nepenthaceae</taxon>
        <taxon>Nepenthes</taxon>
    </lineage>
</organism>
<sequence length="96" mass="11001">MDKPRSGEQMLHPHSHDLSPFGKSDRVARRTPSVIYNAITRTGCETHRRQPSRSPSLPRASARRRGVHRHPDIPPCQRLHWPIPQHGQQCIMTSTL</sequence>
<evidence type="ECO:0000313" key="3">
    <source>
        <dbReference type="Proteomes" id="UP001279734"/>
    </source>
</evidence>
<name>A0AAD3TMR9_NEPGR</name>
<comment type="caution">
    <text evidence="2">The sequence shown here is derived from an EMBL/GenBank/DDBJ whole genome shotgun (WGS) entry which is preliminary data.</text>
</comment>
<feature type="region of interest" description="Disordered" evidence="1">
    <location>
        <begin position="1"/>
        <end position="29"/>
    </location>
</feature>
<gene>
    <name evidence="2" type="ORF">Nepgr_033970</name>
</gene>
<evidence type="ECO:0000256" key="1">
    <source>
        <dbReference type="SAM" id="MobiDB-lite"/>
    </source>
</evidence>
<dbReference type="EMBL" id="BSYO01000096">
    <property type="protein sequence ID" value="GMH32126.1"/>
    <property type="molecule type" value="Genomic_DNA"/>
</dbReference>
<protein>
    <submittedName>
        <fullName evidence="2">Uncharacterized protein</fullName>
    </submittedName>
</protein>
<dbReference type="AlphaFoldDB" id="A0AAD3TMR9"/>
<proteinExistence type="predicted"/>
<reference evidence="2" key="1">
    <citation type="submission" date="2023-05" db="EMBL/GenBank/DDBJ databases">
        <title>Nepenthes gracilis genome sequencing.</title>
        <authorList>
            <person name="Fukushima K."/>
        </authorList>
    </citation>
    <scope>NUCLEOTIDE SEQUENCE</scope>
    <source>
        <strain evidence="2">SING2019-196</strain>
    </source>
</reference>
<feature type="region of interest" description="Disordered" evidence="1">
    <location>
        <begin position="43"/>
        <end position="81"/>
    </location>
</feature>